<reference evidence="9 10" key="1">
    <citation type="submission" date="2018-12" db="EMBL/GenBank/DDBJ databases">
        <authorList>
            <person name="Tiukova I."/>
            <person name="Dainat J."/>
        </authorList>
    </citation>
    <scope>NUCLEOTIDE SEQUENCE [LARGE SCALE GENOMIC DNA]</scope>
</reference>
<feature type="transmembrane region" description="Helical" evidence="7">
    <location>
        <begin position="424"/>
        <end position="447"/>
    </location>
</feature>
<dbReference type="InterPro" id="IPR036259">
    <property type="entry name" value="MFS_trans_sf"/>
</dbReference>
<feature type="transmembrane region" description="Helical" evidence="7">
    <location>
        <begin position="133"/>
        <end position="152"/>
    </location>
</feature>
<keyword evidence="4 7" id="KW-1133">Transmembrane helix</keyword>
<comment type="similarity">
    <text evidence="6">Belongs to the major facilitator superfamily. CAR1 family.</text>
</comment>
<dbReference type="InterPro" id="IPR011701">
    <property type="entry name" value="MFS"/>
</dbReference>
<dbReference type="PANTHER" id="PTHR23502">
    <property type="entry name" value="MAJOR FACILITATOR SUPERFAMILY"/>
    <property type="match status" value="1"/>
</dbReference>
<dbReference type="InterPro" id="IPR020846">
    <property type="entry name" value="MFS_dom"/>
</dbReference>
<feature type="transmembrane region" description="Helical" evidence="7">
    <location>
        <begin position="333"/>
        <end position="352"/>
    </location>
</feature>
<evidence type="ECO:0000256" key="2">
    <source>
        <dbReference type="ARBA" id="ARBA00022448"/>
    </source>
</evidence>
<dbReference type="OrthoDB" id="440553at2759"/>
<keyword evidence="2" id="KW-0813">Transport</keyword>
<dbReference type="STRING" id="13370.A0A448YMS8"/>
<keyword evidence="3 7" id="KW-0812">Transmembrane</keyword>
<dbReference type="SUPFAM" id="SSF103473">
    <property type="entry name" value="MFS general substrate transporter"/>
    <property type="match status" value="1"/>
</dbReference>
<protein>
    <submittedName>
        <fullName evidence="9">DEKNAAC103218</fullName>
    </submittedName>
</protein>
<evidence type="ECO:0000256" key="7">
    <source>
        <dbReference type="SAM" id="Phobius"/>
    </source>
</evidence>
<dbReference type="Pfam" id="PF07690">
    <property type="entry name" value="MFS_1"/>
    <property type="match status" value="1"/>
</dbReference>
<feature type="transmembrane region" description="Helical" evidence="7">
    <location>
        <begin position="75"/>
        <end position="92"/>
    </location>
</feature>
<keyword evidence="10" id="KW-1185">Reference proteome</keyword>
<feature type="transmembrane region" description="Helical" evidence="7">
    <location>
        <begin position="164"/>
        <end position="184"/>
    </location>
</feature>
<feature type="transmembrane region" description="Helical" evidence="7">
    <location>
        <begin position="7"/>
        <end position="29"/>
    </location>
</feature>
<dbReference type="PANTHER" id="PTHR23502:SF51">
    <property type="entry name" value="QUINIDINE RESISTANCE PROTEIN 1-RELATED"/>
    <property type="match status" value="1"/>
</dbReference>
<evidence type="ECO:0000256" key="1">
    <source>
        <dbReference type="ARBA" id="ARBA00004141"/>
    </source>
</evidence>
<keyword evidence="5 7" id="KW-0472">Membrane</keyword>
<accession>A0A448YMS8</accession>
<dbReference type="FunCoup" id="A0A448YMS8">
    <property type="interactions" value="109"/>
</dbReference>
<evidence type="ECO:0000313" key="10">
    <source>
        <dbReference type="Proteomes" id="UP000290900"/>
    </source>
</evidence>
<feature type="transmembrane region" description="Helical" evidence="7">
    <location>
        <begin position="358"/>
        <end position="380"/>
    </location>
</feature>
<evidence type="ECO:0000259" key="8">
    <source>
        <dbReference type="PROSITE" id="PS50850"/>
    </source>
</evidence>
<dbReference type="GO" id="GO:0005886">
    <property type="term" value="C:plasma membrane"/>
    <property type="evidence" value="ECO:0007669"/>
    <property type="project" value="TreeGrafter"/>
</dbReference>
<evidence type="ECO:0000256" key="3">
    <source>
        <dbReference type="ARBA" id="ARBA00022692"/>
    </source>
</evidence>
<sequence length="477" mass="52826">MTTGEKYFLASLISLFAVCSGVNTLIYWVALPEMGDQYNIDEEQANLTVTVYLVFQAVSPLFFCTLADFVGRRPVVLYCMLGCMASNIGLAVCNSYGALMFLRFLLAIHGAPFAVISSAIVGDFTTRKDRGGLIGVTSGFALIGVSIVPFFGSCLDARWKWRGIFWFSAAFNCLALLLAVLFYPETRRNIVGNMGIAPVKWMHNSRVIYPLNRGRISNEENGTREEQTDTSHNPLRALNLLQDPMVFFTLLPNSLLNAAWTMGQASLTTVLSQDYGYPPLKVGFCYFSPCVACYVSTVMSGKLLNYSYKEAKESQQDLEQSSRKPLNIIRIRFRYFQIFNNVALLFTLIYGLSLDRHWPIAAILVCNFIMTYAVMYPQIATGTVLMDLYPEGSSAVSSLNNLSRCAMSAVFVSCLSLMNNKMTIGGTYSIVGSGLSVLCGLSMVVAVRYSDKLLRLRGEKEKEGKADGEKAEELKEA</sequence>
<comment type="subcellular location">
    <subcellularLocation>
        <location evidence="1">Membrane</location>
        <topology evidence="1">Multi-pass membrane protein</topology>
    </subcellularLocation>
</comment>
<evidence type="ECO:0000256" key="4">
    <source>
        <dbReference type="ARBA" id="ARBA00022989"/>
    </source>
</evidence>
<feature type="domain" description="Major facilitator superfamily (MFS) profile" evidence="8">
    <location>
        <begin position="9"/>
        <end position="451"/>
    </location>
</feature>
<evidence type="ECO:0000256" key="5">
    <source>
        <dbReference type="ARBA" id="ARBA00023136"/>
    </source>
</evidence>
<name>A0A448YMS8_BRENA</name>
<gene>
    <name evidence="9" type="ORF">BRENAR_LOCUS2929</name>
</gene>
<dbReference type="PROSITE" id="PS50850">
    <property type="entry name" value="MFS"/>
    <property type="match status" value="1"/>
</dbReference>
<dbReference type="Gene3D" id="1.20.1250.20">
    <property type="entry name" value="MFS general substrate transporter like domains"/>
    <property type="match status" value="1"/>
</dbReference>
<dbReference type="EMBL" id="CAACVR010000020">
    <property type="protein sequence ID" value="VEU22197.1"/>
    <property type="molecule type" value="Genomic_DNA"/>
</dbReference>
<dbReference type="InParanoid" id="A0A448YMS8"/>
<evidence type="ECO:0000313" key="9">
    <source>
        <dbReference type="EMBL" id="VEU22197.1"/>
    </source>
</evidence>
<dbReference type="AlphaFoldDB" id="A0A448YMS8"/>
<evidence type="ECO:0000256" key="6">
    <source>
        <dbReference type="ARBA" id="ARBA00038347"/>
    </source>
</evidence>
<proteinExistence type="inferred from homology"/>
<dbReference type="Proteomes" id="UP000290900">
    <property type="component" value="Unassembled WGS sequence"/>
</dbReference>
<feature type="transmembrane region" description="Helical" evidence="7">
    <location>
        <begin position="49"/>
        <end position="70"/>
    </location>
</feature>
<feature type="transmembrane region" description="Helical" evidence="7">
    <location>
        <begin position="98"/>
        <end position="121"/>
    </location>
</feature>
<organism evidence="9 10">
    <name type="scientific">Brettanomyces naardenensis</name>
    <name type="common">Yeast</name>
    <dbReference type="NCBI Taxonomy" id="13370"/>
    <lineage>
        <taxon>Eukaryota</taxon>
        <taxon>Fungi</taxon>
        <taxon>Dikarya</taxon>
        <taxon>Ascomycota</taxon>
        <taxon>Saccharomycotina</taxon>
        <taxon>Pichiomycetes</taxon>
        <taxon>Pichiales</taxon>
        <taxon>Pichiaceae</taxon>
        <taxon>Brettanomyces</taxon>
    </lineage>
</organism>
<dbReference type="GO" id="GO:0022857">
    <property type="term" value="F:transmembrane transporter activity"/>
    <property type="evidence" value="ECO:0007669"/>
    <property type="project" value="InterPro"/>
</dbReference>